<organism evidence="3 4">
    <name type="scientific">Chaetoceros tenuissimus</name>
    <dbReference type="NCBI Taxonomy" id="426638"/>
    <lineage>
        <taxon>Eukaryota</taxon>
        <taxon>Sar</taxon>
        <taxon>Stramenopiles</taxon>
        <taxon>Ochrophyta</taxon>
        <taxon>Bacillariophyta</taxon>
        <taxon>Coscinodiscophyceae</taxon>
        <taxon>Chaetocerotophycidae</taxon>
        <taxon>Chaetocerotales</taxon>
        <taxon>Chaetocerotaceae</taxon>
        <taxon>Chaetoceros</taxon>
    </lineage>
</organism>
<evidence type="ECO:0000259" key="2">
    <source>
        <dbReference type="Pfam" id="PF09414"/>
    </source>
</evidence>
<keyword evidence="4" id="KW-1185">Reference proteome</keyword>
<sequence length="634" mass="71912">MREKAHKQMATYNNISKGLLKLRNIGKKKDYELLIKEADDQLNYLCSISSSLEYDDLAFVEATILGYKGYAEMTLKNYSSAISQLQRSFELKTASKKLVANMNNESVDCKTIKFRNRNSLHEELIVEECLAKCCKILSVSPPPPPLCKYSRTSHLFHTGGTAVSSDDLVLTKDEMTLFESQKEVIIEEKVDGANFALSLCSDGSTVMAQNRSKYISSGDHAQFGPVDSWIEENHNSIREILTSAGERNATQGLILYGEWVVAKHSIPYDRLPGYFIAFDIYDRKEKRFYSRKRFHEVMFGTGIPVVPTIAVLDTSIFKSDKSRIELYLKELLNTSSQFRSDGGFVEGIVLRVDEEEHDRGARWLQDKVKLVRPDFVAGCSEGHWSRRDIEKNRIDFSFTEQYLASCYRHVDTSDEAMNGEYTSIQNESNLKLSSHDDNTEEIKVEKEIQSKAEKKAEKEEQARRAKLRRRAPKYVILAGLPCSGKSTFADTFCNRSRASEGNRKQEEWIVVNQDKLGKKACVELASKCATKGRVIIDRCNPGVGDRQFWLDIFHNPPKSQAALIYFATDLDTCIERAKHRKGHETIPEGKGERIIRDVSKIIQPPTPDEKNKFGTIAVIQSSDDVRALLKGWGV</sequence>
<dbReference type="EMBL" id="BLLK01000020">
    <property type="protein sequence ID" value="GFH45394.1"/>
    <property type="molecule type" value="Genomic_DNA"/>
</dbReference>
<dbReference type="Gene3D" id="3.40.50.300">
    <property type="entry name" value="P-loop containing nucleotide triphosphate hydrolases"/>
    <property type="match status" value="1"/>
</dbReference>
<dbReference type="Pfam" id="PF09414">
    <property type="entry name" value="RNA_ligase"/>
    <property type="match status" value="1"/>
</dbReference>
<reference evidence="3 4" key="1">
    <citation type="journal article" date="2021" name="Sci. Rep.">
        <title>The genome of the diatom Chaetoceros tenuissimus carries an ancient integrated fragment of an extant virus.</title>
        <authorList>
            <person name="Hongo Y."/>
            <person name="Kimura K."/>
            <person name="Takaki Y."/>
            <person name="Yoshida Y."/>
            <person name="Baba S."/>
            <person name="Kobayashi G."/>
            <person name="Nagasaki K."/>
            <person name="Hano T."/>
            <person name="Tomaru Y."/>
        </authorList>
    </citation>
    <scope>NUCLEOTIDE SEQUENCE [LARGE SCALE GENOMIC DNA]</scope>
    <source>
        <strain evidence="3 4">NIES-3715</strain>
    </source>
</reference>
<evidence type="ECO:0000313" key="3">
    <source>
        <dbReference type="EMBL" id="GFH45394.1"/>
    </source>
</evidence>
<accession>A0AAD3H0H9</accession>
<dbReference type="SUPFAM" id="SSF52540">
    <property type="entry name" value="P-loop containing nucleoside triphosphate hydrolases"/>
    <property type="match status" value="1"/>
</dbReference>
<proteinExistence type="predicted"/>
<dbReference type="InterPro" id="IPR052732">
    <property type="entry name" value="Cell-binding_unc_protein"/>
</dbReference>
<dbReference type="PANTHER" id="PTHR43883">
    <property type="entry name" value="SLR0207 PROTEIN"/>
    <property type="match status" value="1"/>
</dbReference>
<dbReference type="InterPro" id="IPR027417">
    <property type="entry name" value="P-loop_NTPase"/>
</dbReference>
<evidence type="ECO:0000313" key="4">
    <source>
        <dbReference type="Proteomes" id="UP001054902"/>
    </source>
</evidence>
<dbReference type="Gene3D" id="3.30.470.30">
    <property type="entry name" value="DNA ligase/mRNA capping enzyme"/>
    <property type="match status" value="1"/>
</dbReference>
<name>A0AAD3H0H9_9STRA</name>
<gene>
    <name evidence="3" type="ORF">CTEN210_01868</name>
</gene>
<dbReference type="Proteomes" id="UP001054902">
    <property type="component" value="Unassembled WGS sequence"/>
</dbReference>
<dbReference type="PANTHER" id="PTHR43883:SF1">
    <property type="entry name" value="GLUCONOKINASE"/>
    <property type="match status" value="1"/>
</dbReference>
<evidence type="ECO:0000256" key="1">
    <source>
        <dbReference type="SAM" id="Coils"/>
    </source>
</evidence>
<feature type="domain" description="RNA ligase" evidence="2">
    <location>
        <begin position="182"/>
        <end position="358"/>
    </location>
</feature>
<feature type="coiled-coil region" evidence="1">
    <location>
        <begin position="441"/>
        <end position="468"/>
    </location>
</feature>
<dbReference type="AlphaFoldDB" id="A0AAD3H0H9"/>
<protein>
    <recommendedName>
        <fullName evidence="2">RNA ligase domain-containing protein</fullName>
    </recommendedName>
</protein>
<comment type="caution">
    <text evidence="3">The sequence shown here is derived from an EMBL/GenBank/DDBJ whole genome shotgun (WGS) entry which is preliminary data.</text>
</comment>
<dbReference type="InterPro" id="IPR021122">
    <property type="entry name" value="RNA_ligase_dom_REL/Rnl2"/>
</dbReference>
<keyword evidence="1" id="KW-0175">Coiled coil</keyword>
<dbReference type="SUPFAM" id="SSF56091">
    <property type="entry name" value="DNA ligase/mRNA capping enzyme, catalytic domain"/>
    <property type="match status" value="1"/>
</dbReference>